<protein>
    <submittedName>
        <fullName evidence="2">Uncharacterized protein</fullName>
    </submittedName>
</protein>
<feature type="compositionally biased region" description="Polar residues" evidence="1">
    <location>
        <begin position="575"/>
        <end position="591"/>
    </location>
</feature>
<name>A0ABP0CR23_9PEZI</name>
<feature type="region of interest" description="Disordered" evidence="1">
    <location>
        <begin position="817"/>
        <end position="907"/>
    </location>
</feature>
<feature type="region of interest" description="Disordered" evidence="1">
    <location>
        <begin position="756"/>
        <end position="805"/>
    </location>
</feature>
<feature type="region of interest" description="Disordered" evidence="1">
    <location>
        <begin position="440"/>
        <end position="460"/>
    </location>
</feature>
<organism evidence="2 3">
    <name type="scientific">Sporothrix bragantina</name>
    <dbReference type="NCBI Taxonomy" id="671064"/>
    <lineage>
        <taxon>Eukaryota</taxon>
        <taxon>Fungi</taxon>
        <taxon>Dikarya</taxon>
        <taxon>Ascomycota</taxon>
        <taxon>Pezizomycotina</taxon>
        <taxon>Sordariomycetes</taxon>
        <taxon>Sordariomycetidae</taxon>
        <taxon>Ophiostomatales</taxon>
        <taxon>Ophiostomataceae</taxon>
        <taxon>Sporothrix</taxon>
    </lineage>
</organism>
<dbReference type="Proteomes" id="UP001642406">
    <property type="component" value="Unassembled WGS sequence"/>
</dbReference>
<feature type="region of interest" description="Disordered" evidence="1">
    <location>
        <begin position="549"/>
        <end position="595"/>
    </location>
</feature>
<gene>
    <name evidence="2" type="ORF">SBRCBS47491_008993</name>
</gene>
<evidence type="ECO:0000256" key="1">
    <source>
        <dbReference type="SAM" id="MobiDB-lite"/>
    </source>
</evidence>
<feature type="compositionally biased region" description="Low complexity" evidence="1">
    <location>
        <begin position="756"/>
        <end position="775"/>
    </location>
</feature>
<feature type="compositionally biased region" description="Low complexity" evidence="1">
    <location>
        <begin position="195"/>
        <end position="218"/>
    </location>
</feature>
<reference evidence="2 3" key="1">
    <citation type="submission" date="2024-01" db="EMBL/GenBank/DDBJ databases">
        <authorList>
            <person name="Allen C."/>
            <person name="Tagirdzhanova G."/>
        </authorList>
    </citation>
    <scope>NUCLEOTIDE SEQUENCE [LARGE SCALE GENOMIC DNA]</scope>
</reference>
<proteinExistence type="predicted"/>
<accession>A0ABP0CR23</accession>
<dbReference type="EMBL" id="CAWUHC010000130">
    <property type="protein sequence ID" value="CAK7234574.1"/>
    <property type="molecule type" value="Genomic_DNA"/>
</dbReference>
<keyword evidence="3" id="KW-1185">Reference proteome</keyword>
<evidence type="ECO:0000313" key="2">
    <source>
        <dbReference type="EMBL" id="CAK7234574.1"/>
    </source>
</evidence>
<feature type="region of interest" description="Disordered" evidence="1">
    <location>
        <begin position="501"/>
        <end position="533"/>
    </location>
</feature>
<feature type="compositionally biased region" description="Low complexity" evidence="1">
    <location>
        <begin position="840"/>
        <end position="876"/>
    </location>
</feature>
<evidence type="ECO:0000313" key="3">
    <source>
        <dbReference type="Proteomes" id="UP001642406"/>
    </source>
</evidence>
<feature type="region of interest" description="Disordered" evidence="1">
    <location>
        <begin position="195"/>
        <end position="255"/>
    </location>
</feature>
<comment type="caution">
    <text evidence="2">The sequence shown here is derived from an EMBL/GenBank/DDBJ whole genome shotgun (WGS) entry which is preliminary data.</text>
</comment>
<sequence>MLTNSVSALAPGARLAQTRVLSTRTLVAAGSAAVVLRHSHIQQQTRGFRFGWWADHIDHEQRREMRRRYKAMRHRCSDAMSRKMLWEQQHANAAEAAQAYRRFAHHHWQPKRCFAFSRYRTNKDDQKKTTTGEATGTRPGQNIEDVERNAWGHFLFRDGDVKQPTWQSSFDDIRSYIAKRQEDILNEMPFASTYGKSASTSASASSTANSKTATASTKQPAPEVDYVIDPITNRKVSKSSAKSTPDEIANPPTPVYAMYDADLPPTQAELRAYKNVPVNDTLGAAVADSINAKDQVAESEQPKYDDLDKYKPIKYNEPDGKPTEAPVEIGHEGYDQTEVQKYKPFKYNEPDGKPADQNVELGHEGYDPEELAKYKPFHYNEPDGKSANAPVELGHAGYDPAEVQRYQPFMWNEPDGKPKDVPVELGHEGYDQAEVQSYQPFGYHEPHGQPPKVNEEKGHHGYDAGEVQQYKAFRYNEPDGKAPETVEDATDALELGSYGAVRYQEPDGKPAAVYDSTTDGLQEYDTKQAGAEASEQVYSKVLRKLHNLTNLDGEASAPGGRSGGSGSSSSSPSGKQPTTSSRQTLESSMNRINAEHDAIDKLASISVKAAKNRVRKQLTDAERKQANIDPYCTEPQGLETSYAEECGGEGTAPLFVKTHKRADRPAAKVPFAEATFATEPSVYKILAYNPSMNTMDVAETSSAVPDAANPMSTSEVLLRLSNPAKFFPHFAPLRAEGFEIVSGSGDVLIFRKVRESQSASSSSSSGSNGGSSPFSTKKTQAGAVPSTTVNPIDMTGKKRYVPPSTANFVSPTGYVNLDLPPLHENEPVTKSDLPPPPPAASTSASSSTPTSSTYSSATANTAAARTATTSATTTSSKPFQSGIDVRREEPVFSGSKAGATANREKPSVAKRMVVGATWVAGVSYAIGVASEYAKGR</sequence>